<dbReference type="Pfam" id="PF13271">
    <property type="entry name" value="DUF4062"/>
    <property type="match status" value="1"/>
</dbReference>
<accession>A0A1I8HBD0</accession>
<evidence type="ECO:0000256" key="2">
    <source>
        <dbReference type="ARBA" id="ARBA00022737"/>
    </source>
</evidence>
<dbReference type="PROSITE" id="PS50837">
    <property type="entry name" value="NACHT"/>
    <property type="match status" value="1"/>
</dbReference>
<feature type="region of interest" description="Disordered" evidence="4">
    <location>
        <begin position="2629"/>
        <end position="2660"/>
    </location>
</feature>
<sequence length="3150" mass="350934">MWEGPNGSAQLTAATRGQCVYLKVMKGRLDDLPIMNSRVVRIFLSSTFSDMGTERNYLMQHVNPRLKKFCRDSFGLEFQTIDMRWGVGDEVQLDHQGPYMCYQEIDNSLIMSAGPYFICLLGQRYGNQPPAALVEVDVFNNIVEALKEDGRDVSCLHEWYTIDENNKPPICVLRPIATLAEAADKELLKAARQRWEAVQDSIIGLMKRGAELCLQKTLISHATMKKFTASVTEMEVISGILSKPPQKLAQALAFVREFSDLESQRDFSRGKMFKFIDLTDSVNEDGEAVKVLDEAVNAMVKELNRHVLTRMAGSNSFTYSLKWTNDAEGVGMSSHKDYLEKFGSDYCDNVKRLVAESVLQHSTACVNYVKKFQGRQEIIDKVKAYVQASNTTEPLVVYGDSGSGKTSLLGKAASLVRSWLPESDSKDAIVLLRFLGTSPGTSSIRQTLKYLCRQLAVFGNEDDQEKCESLDDFKEILNTFYSMLERMGQFRRILVFLDSVDQLDSSDGAYHLTWVRTPLPANVKMVVSTLPNMFDLLKTFKGKLPNPDIYVEVTPLETSLCTSILSALLSEQGRTLNEQQWALVEQAFSKCSLPIYVHLLYHEVLRWRSYQQVDESSLRYTVRQAIFQLFEKLELKHGRLFTSHALAFITASRNGLSESELEDLLSLDDAVLIDVFQHHLPPFIRIPPICWARLRHDIGSYLVEREADNIRVVFWYHRQFIEVAQEYFLSDEKTRRDIHSIMADYFLGLWSGRRKKFVYPAYLRKKLNLPEFSMEDRAVPEQPFVLRKDEDGTAQYNLRKLNELPWHLIKSGRVNEFYDYIVFDYDFMFNKLKGTSRYLLLRDLDLPQKLGVEYIKEAELVYNAIRLSAQSLVYDPVNLSVDLIGRLIMYEKDCPRVKLLLNQCRQSKQALSNCCLIPKVQCFDSGSGVLYSSFDLGLGMGLVMPNGQLVSFSLINNEVTWYDIEGNEIKRFSSDYNLFLSMKYMSTGYIPDDCVMHVLSMRSKNAGVTEDDRQALVLNMGRKKIQEEIEEYEACNKDVPQELRDMMESLNAGEIPDSIMEKLDVDGMMKKMMSGEEEAQKSQDLVRVDFMNGRVTKLMTLDPSWSVSSDDVEYVTKDYVLCCKGKSDSTGTSTLRLLSLGEKKFVALYEENTSGTSRIGTQNLDSKNNLLCFGIEAGSNHSTLLVFMNLNTKEIVRGSLPDIFKSADKAELESMWRYSPLKQPDNKKEEKTPDENCEKTEADESPAASEADLKSKAIELLQQAEEVSASSCLIDHEGNIVAIPICIVDLQESFDIKYSKNFVSPSRRRMTFLLKRKSRLYGQTSVLRGLLYDCDEKRAVGMTISPEQDKFKKAASSFGDGTQAKFTEDERLLVTSGSKPKGTDFFTICHFPDESAGDSDERMFIMTKVYNLKHFTDKLSHHSEEDALLPMYTQVKPCKNATGLTDCHTVDIRTNEALISLNTRTLVVKKSSSRDSKEDDQVETLRLSDKPPIIELRRDPKAPFSVGISVISNQLVEKVFGSTSKEELLQSRKSKSVGGVEFKFHVDAENESKVIYGGEQELTEAAKKAKEEKFLKKRLNNRNDLVDIQFLPEKCTLNLAFSQHLKASEEIRVGVGVPPIWLGAVVRLDYSDVEKGTPTSEMQFQHSIGKVFDMGPAVAFLHDNQHLVNYKLQIVDYMKGEVIRCLSQDEDLYFVRLQATPDCSLLVGQVYFPAYEVEFAVFDDESMNSSDLFAIVPPRGLQVYVISDGRRVANYLFESDPFGLCLVGEDGRDLLVLTHNAPIMLFELHDPQPLVAADGAAQMHSMKAIDATANVDSSVGSPAKAPGPRPEYLDMLTAASSEAKLNYIKRSIFYSLDEMPRKCSVFPCSSNYNSEAVRTRTFAFPRDPQERERWRKALPNILQTRTDRPKSAVFFLTRGAGDIDEMDAFQLLDFLPAWESFRAEVKNSDVVSRHALNTAILNEDVYLFTLDKDGDLSVRIFVSPNFLIRAFKLHTPISVRDLLGFQPTLKRWSQLDAVVVRCKNSDANPQREVEAFLRSGWLAGVYRQMSGGNYYVSVEQVLLSARLRRMKLLASLELADYKHDRSKCCNEQLNEIELATIDNCAAKSEELSISEMASLYYIAEPALASSMAEVANARPVDPIEFLAQCLLRYKAQASLMSPSVMPSCWYRWKKALPLANSLRTWVACCSTRLAVELELTKKAAETVSPRGGMSQTPVEKASVSAESSAWIGTRPRKMPAAERMRPAEGSQAASCASGLSIRAESSRTELPCVEPQPSEDNRKCSLRKRVRHCSQAQHHVGRCPVHVFNVRLWTFAGRAQAGQVPAVGDLGTAGQVRRAQGGVVSLDDGRLAGEQAEGVHRDAGQSLLEQAAGQAGAGAAAQAVDDVNRADSIAQLELSLNGAAPVCAGGLPGAFNEAVRPEQAGAGAGGQGGHAGGVQIGEHSSGRVPARLRLRKVHADLFKLQRAGANKPALTVQAVLVGQALPVLEPDADAALTNSYILCYKCRTSRLETHQRKTTEISKMASRVSELRLRLDSEPADEVDQDEPDDSGCLEFPQQQPPTPPPPPRPTRAEQQPPPPAQSQSATKKPDAPTAELSFQEQLRRIAFGGSRQKRPTASGGSIEKLPAAAAAAAPVEKATGKASVASSAIGDEDQRQPSTLDLIARVRSSLTTYQTAAPPPPAAVENDVDDYNRYYYREAAASAPVSAYPADDAAYDYRGGDGSNGFNDEAVLRDGGIFFEDDPCYDPGVGSQDDFDDVGLQRRQQQPGSMLREVRARWAAQREEEVERLKEMSNQRQLETQLREECRQLNENLYEKQREVQAMADQLDLLRRLNEQTKSDLMVAVEKGDFQASELKLVMEEDRQVLEATRRENLELKSKIECDELEMRGLEGRLAGLERQLQSMQSENGRLAQQMRETSLSVQAGAMERQEAGRLGQQLVALETELMRLRREVANQHLVGSQQAAAVAAAAVNFAAPTKLPTTTATASTMTTPRVAAVEQPACRTTAGPSRLQRALERLAAASTAASPSVPAMASSTAAPQNPQPSWRPPAAQQLQQPRRSAASSMTNILQGLEAMNSFRSGAGAAVGSATSSAVPRLSLESGAGGETGRSDTRWNHLRDYAEARELTASARKYADSLVTKYLSQQGAS</sequence>
<dbReference type="InterPro" id="IPR052752">
    <property type="entry name" value="NACHT-WD_repeat"/>
</dbReference>
<keyword evidence="2" id="KW-0677">Repeat</keyword>
<dbReference type="WBParaSite" id="maker-uti_cns_0005205-snap-gene-0.2-mRNA-1">
    <property type="protein sequence ID" value="maker-uti_cns_0005205-snap-gene-0.2-mRNA-1"/>
    <property type="gene ID" value="maker-uti_cns_0005205-snap-gene-0.2"/>
</dbReference>
<dbReference type="InterPro" id="IPR025139">
    <property type="entry name" value="DUF4062"/>
</dbReference>
<feature type="compositionally biased region" description="Basic and acidic residues" evidence="4">
    <location>
        <begin position="1224"/>
        <end position="1242"/>
    </location>
</feature>
<dbReference type="InterPro" id="IPR027417">
    <property type="entry name" value="P-loop_NTPase"/>
</dbReference>
<feature type="compositionally biased region" description="Gly residues" evidence="4">
    <location>
        <begin position="2426"/>
        <end position="2439"/>
    </location>
</feature>
<dbReference type="CDD" id="cd22966">
    <property type="entry name" value="DD_DYDC-like"/>
    <property type="match status" value="1"/>
</dbReference>
<evidence type="ECO:0000259" key="5">
    <source>
        <dbReference type="PROSITE" id="PS50837"/>
    </source>
</evidence>
<dbReference type="InterPro" id="IPR049630">
    <property type="entry name" value="DYDC-like_DD"/>
</dbReference>
<evidence type="ECO:0000313" key="6">
    <source>
        <dbReference type="Proteomes" id="UP000095280"/>
    </source>
</evidence>
<dbReference type="Gene3D" id="1.20.890.10">
    <property type="entry name" value="cAMP-dependent protein kinase regulatory subunit, dimerization-anchoring domain"/>
    <property type="match status" value="1"/>
</dbReference>
<dbReference type="Pfam" id="PF25469">
    <property type="entry name" value="WHD_NWD1"/>
    <property type="match status" value="1"/>
</dbReference>
<evidence type="ECO:0000256" key="1">
    <source>
        <dbReference type="ARBA" id="ARBA00022574"/>
    </source>
</evidence>
<organism evidence="6 7">
    <name type="scientific">Macrostomum lignano</name>
    <dbReference type="NCBI Taxonomy" id="282301"/>
    <lineage>
        <taxon>Eukaryota</taxon>
        <taxon>Metazoa</taxon>
        <taxon>Spiralia</taxon>
        <taxon>Lophotrochozoa</taxon>
        <taxon>Platyhelminthes</taxon>
        <taxon>Rhabditophora</taxon>
        <taxon>Macrostomorpha</taxon>
        <taxon>Macrostomida</taxon>
        <taxon>Macrostomidae</taxon>
        <taxon>Macrostomum</taxon>
    </lineage>
</organism>
<dbReference type="Pfam" id="PF13191">
    <property type="entry name" value="AAA_16"/>
    <property type="match status" value="1"/>
</dbReference>
<keyword evidence="6" id="KW-1185">Reference proteome</keyword>
<proteinExistence type="predicted"/>
<feature type="compositionally biased region" description="Pro residues" evidence="4">
    <location>
        <begin position="2559"/>
        <end position="2581"/>
    </location>
</feature>
<evidence type="ECO:0000256" key="3">
    <source>
        <dbReference type="SAM" id="Coils"/>
    </source>
</evidence>
<dbReference type="InterPro" id="IPR007111">
    <property type="entry name" value="NACHT_NTPase"/>
</dbReference>
<dbReference type="InterPro" id="IPR057588">
    <property type="entry name" value="NWD1/2-like_WH"/>
</dbReference>
<keyword evidence="3" id="KW-0175">Coiled coil</keyword>
<dbReference type="Gene3D" id="3.40.50.300">
    <property type="entry name" value="P-loop containing nucleotide triphosphate hydrolases"/>
    <property type="match status" value="1"/>
</dbReference>
<feature type="compositionally biased region" description="Low complexity" evidence="4">
    <location>
        <begin position="3050"/>
        <end position="3066"/>
    </location>
</feature>
<keyword evidence="1" id="KW-0853">WD repeat</keyword>
<feature type="compositionally biased region" description="Acidic residues" evidence="4">
    <location>
        <begin position="2538"/>
        <end position="2552"/>
    </location>
</feature>
<reference evidence="7" key="1">
    <citation type="submission" date="2016-11" db="UniProtKB">
        <authorList>
            <consortium name="WormBaseParasite"/>
        </authorList>
    </citation>
    <scope>IDENTIFICATION</scope>
</reference>
<feature type="coiled-coil region" evidence="3">
    <location>
        <begin position="2776"/>
        <end position="2953"/>
    </location>
</feature>
<dbReference type="InterPro" id="IPR007858">
    <property type="entry name" value="Dpy-30_motif"/>
</dbReference>
<dbReference type="PANTHER" id="PTHR19871">
    <property type="entry name" value="BETA TRANSDUCIN-RELATED PROTEIN"/>
    <property type="match status" value="1"/>
</dbReference>
<feature type="region of interest" description="Disordered" evidence="4">
    <location>
        <begin position="1218"/>
        <end position="1250"/>
    </location>
</feature>
<dbReference type="PANTHER" id="PTHR19871:SF14">
    <property type="entry name" value="DUF4062 DOMAIN-CONTAINING PROTEIN"/>
    <property type="match status" value="1"/>
</dbReference>
<evidence type="ECO:0000313" key="7">
    <source>
        <dbReference type="WBParaSite" id="maker-uti_cns_0005205-snap-gene-0.2-mRNA-1"/>
    </source>
</evidence>
<dbReference type="SUPFAM" id="SSF52540">
    <property type="entry name" value="P-loop containing nucleoside triphosphate hydrolases"/>
    <property type="match status" value="1"/>
</dbReference>
<dbReference type="Pfam" id="PF05186">
    <property type="entry name" value="Dpy-30"/>
    <property type="match status" value="1"/>
</dbReference>
<feature type="region of interest" description="Disordered" evidence="4">
    <location>
        <begin position="3028"/>
        <end position="3066"/>
    </location>
</feature>
<feature type="compositionally biased region" description="Low complexity" evidence="4">
    <location>
        <begin position="3028"/>
        <end position="3041"/>
    </location>
</feature>
<protein>
    <submittedName>
        <fullName evidence="7">NACHT domain-containing protein</fullName>
    </submittedName>
</protein>
<name>A0A1I8HBD0_9PLAT</name>
<evidence type="ECO:0000256" key="4">
    <source>
        <dbReference type="SAM" id="MobiDB-lite"/>
    </source>
</evidence>
<dbReference type="InterPro" id="IPR041664">
    <property type="entry name" value="AAA_16"/>
</dbReference>
<feature type="region of interest" description="Disordered" evidence="4">
    <location>
        <begin position="2533"/>
        <end position="2596"/>
    </location>
</feature>
<feature type="region of interest" description="Disordered" evidence="4">
    <location>
        <begin position="3091"/>
        <end position="3116"/>
    </location>
</feature>
<dbReference type="Proteomes" id="UP000095280">
    <property type="component" value="Unplaced"/>
</dbReference>
<feature type="domain" description="NACHT" evidence="5">
    <location>
        <begin position="393"/>
        <end position="532"/>
    </location>
</feature>
<feature type="region of interest" description="Disordered" evidence="4">
    <location>
        <begin position="2423"/>
        <end position="2444"/>
    </location>
</feature>